<organism evidence="2">
    <name type="scientific">Iconisemion striatum</name>
    <dbReference type="NCBI Taxonomy" id="60296"/>
    <lineage>
        <taxon>Eukaryota</taxon>
        <taxon>Metazoa</taxon>
        <taxon>Chordata</taxon>
        <taxon>Craniata</taxon>
        <taxon>Vertebrata</taxon>
        <taxon>Euteleostomi</taxon>
        <taxon>Actinopterygii</taxon>
        <taxon>Neopterygii</taxon>
        <taxon>Teleostei</taxon>
        <taxon>Neoteleostei</taxon>
        <taxon>Acanthomorphata</taxon>
        <taxon>Ovalentaria</taxon>
        <taxon>Atherinomorphae</taxon>
        <taxon>Cyprinodontiformes</taxon>
        <taxon>Nothobranchiidae</taxon>
        <taxon>Iconisemion</taxon>
    </lineage>
</organism>
<accession>A0A1A7YGD6</accession>
<reference evidence="2" key="2">
    <citation type="submission" date="2016-06" db="EMBL/GenBank/DDBJ databases">
        <title>The genome of a short-lived fish provides insights into sex chromosome evolution and the genetic control of aging.</title>
        <authorList>
            <person name="Reichwald K."/>
            <person name="Felder M."/>
            <person name="Petzold A."/>
            <person name="Koch P."/>
            <person name="Groth M."/>
            <person name="Platzer M."/>
        </authorList>
    </citation>
    <scope>NUCLEOTIDE SEQUENCE</scope>
    <source>
        <tissue evidence="2">Brain</tissue>
    </source>
</reference>
<evidence type="ECO:0000313" key="2">
    <source>
        <dbReference type="EMBL" id="SBP29617.1"/>
    </source>
</evidence>
<gene>
    <name evidence="2" type="primary">Nfu_g_1_001782</name>
</gene>
<sequence length="88" mass="9767">KRSGQQDMKLRDTVVTLTDAPDAWRDSLIKGLSVYLNENPDIVVQENMEITEVTALGAKEGRGPQHPGRKRQRASDTRGTPESCCQQS</sequence>
<dbReference type="AlphaFoldDB" id="A0A1A7YGD6"/>
<feature type="region of interest" description="Disordered" evidence="1">
    <location>
        <begin position="55"/>
        <end position="88"/>
    </location>
</feature>
<name>A0A1A7YGD6_9TELE</name>
<feature type="compositionally biased region" description="Polar residues" evidence="1">
    <location>
        <begin position="77"/>
        <end position="88"/>
    </location>
</feature>
<evidence type="ECO:0000256" key="1">
    <source>
        <dbReference type="SAM" id="MobiDB-lite"/>
    </source>
</evidence>
<feature type="non-terminal residue" evidence="2">
    <location>
        <position position="1"/>
    </location>
</feature>
<reference evidence="2" key="1">
    <citation type="submission" date="2016-05" db="EMBL/GenBank/DDBJ databases">
        <authorList>
            <person name="Lavstsen T."/>
            <person name="Jespersen J.S."/>
        </authorList>
    </citation>
    <scope>NUCLEOTIDE SEQUENCE</scope>
    <source>
        <tissue evidence="2">Brain</tissue>
    </source>
</reference>
<protein>
    <submittedName>
        <fullName evidence="2">Uncharacterized protein</fullName>
    </submittedName>
</protein>
<proteinExistence type="predicted"/>
<feature type="non-terminal residue" evidence="2">
    <location>
        <position position="88"/>
    </location>
</feature>
<dbReference type="EMBL" id="HADX01007385">
    <property type="protein sequence ID" value="SBP29617.1"/>
    <property type="molecule type" value="Transcribed_RNA"/>
</dbReference>